<accession>A0ABN9Q812</accession>
<proteinExistence type="predicted"/>
<feature type="region of interest" description="Disordered" evidence="1">
    <location>
        <begin position="1"/>
        <end position="53"/>
    </location>
</feature>
<dbReference type="EMBL" id="CAUYUJ010002411">
    <property type="protein sequence ID" value="CAK0800664.1"/>
    <property type="molecule type" value="Genomic_DNA"/>
</dbReference>
<evidence type="ECO:0000313" key="2">
    <source>
        <dbReference type="EMBL" id="CAK0800664.1"/>
    </source>
</evidence>
<feature type="region of interest" description="Disordered" evidence="1">
    <location>
        <begin position="171"/>
        <end position="192"/>
    </location>
</feature>
<protein>
    <submittedName>
        <fullName evidence="2">Uncharacterized protein</fullName>
    </submittedName>
</protein>
<feature type="compositionally biased region" description="Low complexity" evidence="1">
    <location>
        <begin position="84"/>
        <end position="108"/>
    </location>
</feature>
<name>A0ABN9Q812_9DINO</name>
<keyword evidence="3" id="KW-1185">Reference proteome</keyword>
<reference evidence="2" key="1">
    <citation type="submission" date="2023-10" db="EMBL/GenBank/DDBJ databases">
        <authorList>
            <person name="Chen Y."/>
            <person name="Shah S."/>
            <person name="Dougan E. K."/>
            <person name="Thang M."/>
            <person name="Chan C."/>
        </authorList>
    </citation>
    <scope>NUCLEOTIDE SEQUENCE [LARGE SCALE GENOMIC DNA]</scope>
</reference>
<feature type="compositionally biased region" description="Basic residues" evidence="1">
    <location>
        <begin position="70"/>
        <end position="83"/>
    </location>
</feature>
<gene>
    <name evidence="2" type="ORF">PCOR1329_LOCUS8746</name>
</gene>
<evidence type="ECO:0000256" key="1">
    <source>
        <dbReference type="SAM" id="MobiDB-lite"/>
    </source>
</evidence>
<sequence>GSSHFWPRAPALGSREGEASFPSTACDGMSGPSARPRLQAAPARGTAPGAGGARCCTPCPRCRGCPRWAPRRRTPRPASRRRPTTPARARPRTAAGRTGRRATAAAAGPTCPIKDSAVRYQALSMCSECSSRGISLSTPCALAKDACGRRTGRLASAAAAGRACPRTCGPSSELGRQTAGMQPGPPRALSARAGSCGDESPSFLERLSNTPGFIPSEVGSTCSAPTFCAHQQGPRWRLFPFSSCSPFFSSSPSLCLPSSSTLPLF</sequence>
<comment type="caution">
    <text evidence="2">The sequence shown here is derived from an EMBL/GenBank/DDBJ whole genome shotgun (WGS) entry which is preliminary data.</text>
</comment>
<feature type="non-terminal residue" evidence="2">
    <location>
        <position position="1"/>
    </location>
</feature>
<feature type="region of interest" description="Disordered" evidence="1">
    <location>
        <begin position="70"/>
        <end position="108"/>
    </location>
</feature>
<feature type="non-terminal residue" evidence="2">
    <location>
        <position position="265"/>
    </location>
</feature>
<dbReference type="Proteomes" id="UP001189429">
    <property type="component" value="Unassembled WGS sequence"/>
</dbReference>
<evidence type="ECO:0000313" key="3">
    <source>
        <dbReference type="Proteomes" id="UP001189429"/>
    </source>
</evidence>
<organism evidence="2 3">
    <name type="scientific">Prorocentrum cordatum</name>
    <dbReference type="NCBI Taxonomy" id="2364126"/>
    <lineage>
        <taxon>Eukaryota</taxon>
        <taxon>Sar</taxon>
        <taxon>Alveolata</taxon>
        <taxon>Dinophyceae</taxon>
        <taxon>Prorocentrales</taxon>
        <taxon>Prorocentraceae</taxon>
        <taxon>Prorocentrum</taxon>
    </lineage>
</organism>